<keyword evidence="4" id="KW-1185">Reference proteome</keyword>
<protein>
    <recommendedName>
        <fullName evidence="2">Beta-lactamase-related domain-containing protein</fullName>
    </recommendedName>
</protein>
<comment type="caution">
    <text evidence="3">The sequence shown here is derived from an EMBL/GenBank/DDBJ whole genome shotgun (WGS) entry which is preliminary data.</text>
</comment>
<dbReference type="STRING" id="155417.A0A4V1XAD5"/>
<dbReference type="PANTHER" id="PTHR43283">
    <property type="entry name" value="BETA-LACTAMASE-RELATED"/>
    <property type="match status" value="1"/>
</dbReference>
<dbReference type="Gene3D" id="3.40.710.10">
    <property type="entry name" value="DD-peptidase/beta-lactamase superfamily"/>
    <property type="match status" value="1"/>
</dbReference>
<dbReference type="PANTHER" id="PTHR43283:SF18">
    <property type="match status" value="1"/>
</dbReference>
<feature type="signal peptide" evidence="1">
    <location>
        <begin position="1"/>
        <end position="26"/>
    </location>
</feature>
<evidence type="ECO:0000313" key="3">
    <source>
        <dbReference type="EMBL" id="RYP02369.1"/>
    </source>
</evidence>
<evidence type="ECO:0000259" key="2">
    <source>
        <dbReference type="Pfam" id="PF00144"/>
    </source>
</evidence>
<feature type="chain" id="PRO_5020768614" description="Beta-lactamase-related domain-containing protein" evidence="1">
    <location>
        <begin position="27"/>
        <end position="401"/>
    </location>
</feature>
<accession>A0A4V1XAD5</accession>
<dbReference type="Pfam" id="PF00144">
    <property type="entry name" value="Beta-lactamase"/>
    <property type="match status" value="1"/>
</dbReference>
<sequence>MPFLLRRSQAIAYAFLLQLLLPLARYEKIRNNKSWSLEAIREKHHLPGLAAARIRVQRHGNIIARAVGVRRFGNDTRLTIKDQFHLGSLTKAMTSTLIAMLIEEPGNSLTWNSTVPEALPHLESIIPTHQNTTLAMLGAHVAGFNDTAFLSEEELPLWLAILNGTYTPTEGRRLLAERAFSYEPATPPGQSYSYSNLGYMILGHLIDTHAPKECGSWEQFIHERLFKPLRMNGCGLGPVPQKTPGAITNPWPHAPGNPDPIPVPWDTDNPPTMGPAGTVHCTIDSYAKFLSLHLNGFVGKTTPLLPGDAFRILHTPYRVLSGLPPRGDAADLYSPGAWISMESPDVGGRYLLHDGSNTLNFAWAIVAPGVREAFFIGTNVGEAAEAMNEVAIGLFTDSLGF</sequence>
<dbReference type="InterPro" id="IPR012338">
    <property type="entry name" value="Beta-lactam/transpept-like"/>
</dbReference>
<dbReference type="OrthoDB" id="5946976at2759"/>
<dbReference type="SUPFAM" id="SSF56601">
    <property type="entry name" value="beta-lactamase/transpeptidase-like"/>
    <property type="match status" value="1"/>
</dbReference>
<dbReference type="Proteomes" id="UP000293360">
    <property type="component" value="Unassembled WGS sequence"/>
</dbReference>
<dbReference type="AlphaFoldDB" id="A0A4V1XAD5"/>
<gene>
    <name evidence="3" type="ORF">DL764_005818</name>
</gene>
<keyword evidence="1" id="KW-0732">Signal</keyword>
<name>A0A4V1XAD5_9PEZI</name>
<dbReference type="InterPro" id="IPR001466">
    <property type="entry name" value="Beta-lactam-related"/>
</dbReference>
<proteinExistence type="predicted"/>
<evidence type="ECO:0000313" key="4">
    <source>
        <dbReference type="Proteomes" id="UP000293360"/>
    </source>
</evidence>
<dbReference type="EMBL" id="QJNU01000318">
    <property type="protein sequence ID" value="RYP02369.1"/>
    <property type="molecule type" value="Genomic_DNA"/>
</dbReference>
<dbReference type="InterPro" id="IPR050789">
    <property type="entry name" value="Diverse_Enzym_Activities"/>
</dbReference>
<reference evidence="3 4" key="1">
    <citation type="submission" date="2018-06" db="EMBL/GenBank/DDBJ databases">
        <title>Complete Genomes of Monosporascus.</title>
        <authorList>
            <person name="Robinson A.J."/>
            <person name="Natvig D.O."/>
        </authorList>
    </citation>
    <scope>NUCLEOTIDE SEQUENCE [LARGE SCALE GENOMIC DNA]</scope>
    <source>
        <strain evidence="3 4">CBS 110550</strain>
    </source>
</reference>
<organism evidence="3 4">
    <name type="scientific">Monosporascus ibericus</name>
    <dbReference type="NCBI Taxonomy" id="155417"/>
    <lineage>
        <taxon>Eukaryota</taxon>
        <taxon>Fungi</taxon>
        <taxon>Dikarya</taxon>
        <taxon>Ascomycota</taxon>
        <taxon>Pezizomycotina</taxon>
        <taxon>Sordariomycetes</taxon>
        <taxon>Xylariomycetidae</taxon>
        <taxon>Xylariales</taxon>
        <taxon>Xylariales incertae sedis</taxon>
        <taxon>Monosporascus</taxon>
    </lineage>
</organism>
<feature type="domain" description="Beta-lactamase-related" evidence="2">
    <location>
        <begin position="39"/>
        <end position="368"/>
    </location>
</feature>
<evidence type="ECO:0000256" key="1">
    <source>
        <dbReference type="SAM" id="SignalP"/>
    </source>
</evidence>